<organism evidence="1 2">
    <name type="scientific">Candidatus Tanganyikabacteria bacterium</name>
    <dbReference type="NCBI Taxonomy" id="2961651"/>
    <lineage>
        <taxon>Bacteria</taxon>
        <taxon>Bacillati</taxon>
        <taxon>Candidatus Sericytochromatia</taxon>
        <taxon>Candidatus Tanganyikabacteria</taxon>
    </lineage>
</organism>
<gene>
    <name evidence="1" type="ORF">FJZ00_06620</name>
</gene>
<protein>
    <recommendedName>
        <fullName evidence="3">Peptidase M48 Ste24p</fullName>
    </recommendedName>
</protein>
<dbReference type="EMBL" id="VGJX01000335">
    <property type="protein sequence ID" value="MBM3274807.1"/>
    <property type="molecule type" value="Genomic_DNA"/>
</dbReference>
<evidence type="ECO:0008006" key="3">
    <source>
        <dbReference type="Google" id="ProtNLM"/>
    </source>
</evidence>
<proteinExistence type="predicted"/>
<evidence type="ECO:0000313" key="2">
    <source>
        <dbReference type="Proteomes" id="UP000703893"/>
    </source>
</evidence>
<evidence type="ECO:0000313" key="1">
    <source>
        <dbReference type="EMBL" id="MBM3274807.1"/>
    </source>
</evidence>
<sequence length="69" mass="7851">KADPRGMIAFFKVLEKEGAAVPKEFEFLSDHPHTADRIAMLERQAAKAAYEPEPLLPGRSWKDIKQLCR</sequence>
<feature type="non-terminal residue" evidence="1">
    <location>
        <position position="1"/>
    </location>
</feature>
<dbReference type="AlphaFoldDB" id="A0A937X4U0"/>
<comment type="caution">
    <text evidence="1">The sequence shown here is derived from an EMBL/GenBank/DDBJ whole genome shotgun (WGS) entry which is preliminary data.</text>
</comment>
<accession>A0A937X4U0</accession>
<dbReference type="Proteomes" id="UP000703893">
    <property type="component" value="Unassembled WGS sequence"/>
</dbReference>
<reference evidence="1 2" key="1">
    <citation type="submission" date="2019-03" db="EMBL/GenBank/DDBJ databases">
        <title>Lake Tanganyika Metagenome-Assembled Genomes (MAGs).</title>
        <authorList>
            <person name="Tran P."/>
        </authorList>
    </citation>
    <scope>NUCLEOTIDE SEQUENCE [LARGE SCALE GENOMIC DNA]</scope>
    <source>
        <strain evidence="1">K_DeepCast_65m_m2_236</strain>
    </source>
</reference>
<name>A0A937X4U0_9BACT</name>